<sequence length="357" mass="38946">MISYQKPSSGAHIGANKTVSQIMWQVVLALMPATAFGLWLFGWPAWHTFLLTVAAALFFEAFCLRLQNKAVKPALMDCSALVTGWLLAMSLPPWSPWWLCVTGSALAIILGKHVYGGLGQNLFNPAMLARVALLISFPVEMTTWPNISPLFFSASPGLVESWHITLSGIAQPDAVTGATTLGYIKTEFSQNHVLSEILQDYSAILNFIGWTRGSLGETSTLLIALGGLWLIKQNIIRWHIPVSLLASVAVLASIFHLSDSEHYVSPFLQLNSGALMLIAFFIATDYVTSPNTPMGQIVFGSGCGVLIFVIRTWGAYPEGAGFAVLLMNSATPLIDYYIKPRIYGRDRKGKPLEIPKA</sequence>
<evidence type="ECO:0000256" key="7">
    <source>
        <dbReference type="ARBA" id="ARBA00022982"/>
    </source>
</evidence>
<keyword evidence="12" id="KW-1185">Reference proteome</keyword>
<evidence type="ECO:0000256" key="6">
    <source>
        <dbReference type="ARBA" id="ARBA00022967"/>
    </source>
</evidence>
<evidence type="ECO:0000256" key="8">
    <source>
        <dbReference type="ARBA" id="ARBA00022989"/>
    </source>
</evidence>
<comment type="cofactor">
    <cofactor evidence="10">
        <name>FMN</name>
        <dbReference type="ChEBI" id="CHEBI:58210"/>
    </cofactor>
</comment>
<comment type="subunit">
    <text evidence="10">The complex is composed of six subunits: RnfA, RnfB, RnfC, RnfD, RnfE and RnfG.</text>
</comment>
<comment type="caution">
    <text evidence="10">Lacks conserved residue(s) required for the propagation of feature annotation.</text>
</comment>
<comment type="similarity">
    <text evidence="10">Belongs to the NqrB/RnfD family.</text>
</comment>
<comment type="function">
    <text evidence="10">Part of a membrane-bound complex that couples electron transfer with translocation of ions across the membrane.</text>
</comment>
<reference evidence="12" key="1">
    <citation type="submission" date="2015-03" db="EMBL/GenBank/DDBJ databases">
        <title>Draft genome sequence of a novel methanotroph (Sn10-6) isolated from flooded ricefield rhizosphere in India.</title>
        <authorList>
            <person name="Pandit P.S."/>
            <person name="Pore S.D."/>
            <person name="Arora P."/>
            <person name="Kapse N.G."/>
            <person name="Dhakephalkar P.K."/>
            <person name="Rahalkar M.C."/>
        </authorList>
    </citation>
    <scope>NUCLEOTIDE SEQUENCE [LARGE SCALE GENOMIC DNA]</scope>
    <source>
        <strain evidence="12">Sn10-6</strain>
    </source>
</reference>
<keyword evidence="5 10" id="KW-0812">Transmembrane</keyword>
<dbReference type="Proteomes" id="UP000033684">
    <property type="component" value="Unassembled WGS sequence"/>
</dbReference>
<dbReference type="PANTHER" id="PTHR30578:SF0">
    <property type="entry name" value="ION-TRANSLOCATING OXIDOREDUCTASE COMPLEX SUBUNIT D"/>
    <property type="match status" value="1"/>
</dbReference>
<evidence type="ECO:0000256" key="10">
    <source>
        <dbReference type="HAMAP-Rule" id="MF_00462"/>
    </source>
</evidence>
<evidence type="ECO:0000256" key="2">
    <source>
        <dbReference type="ARBA" id="ARBA00022553"/>
    </source>
</evidence>
<evidence type="ECO:0000256" key="1">
    <source>
        <dbReference type="ARBA" id="ARBA00022448"/>
    </source>
</evidence>
<dbReference type="AlphaFoldDB" id="A0A0F3IIH5"/>
<dbReference type="NCBIfam" id="TIGR01946">
    <property type="entry name" value="rnfD"/>
    <property type="match status" value="1"/>
</dbReference>
<keyword evidence="10" id="KW-0997">Cell inner membrane</keyword>
<dbReference type="GO" id="GO:0022900">
    <property type="term" value="P:electron transport chain"/>
    <property type="evidence" value="ECO:0007669"/>
    <property type="project" value="UniProtKB-UniRule"/>
</dbReference>
<dbReference type="GO" id="GO:0005886">
    <property type="term" value="C:plasma membrane"/>
    <property type="evidence" value="ECO:0007669"/>
    <property type="project" value="UniProtKB-SubCell"/>
</dbReference>
<feature type="transmembrane region" description="Helical" evidence="10">
    <location>
        <begin position="21"/>
        <end position="40"/>
    </location>
</feature>
<keyword evidence="2 10" id="KW-0597">Phosphoprotein</keyword>
<feature type="transmembrane region" description="Helical" evidence="10">
    <location>
        <begin position="238"/>
        <end position="257"/>
    </location>
</feature>
<evidence type="ECO:0000313" key="11">
    <source>
        <dbReference type="EMBL" id="KJV06575.1"/>
    </source>
</evidence>
<dbReference type="EC" id="7.-.-.-" evidence="10"/>
<keyword evidence="6 10" id="KW-1278">Translocase</keyword>
<dbReference type="OrthoDB" id="9776359at2"/>
<comment type="subcellular location">
    <subcellularLocation>
        <location evidence="10">Cell inner membrane</location>
        <topology evidence="10">Multi-pass membrane protein</topology>
    </subcellularLocation>
</comment>
<dbReference type="RefSeq" id="WP_045779160.1">
    <property type="nucleotide sequence ID" value="NZ_LAJX01000100.1"/>
</dbReference>
<evidence type="ECO:0000256" key="9">
    <source>
        <dbReference type="ARBA" id="ARBA00023136"/>
    </source>
</evidence>
<feature type="modified residue" description="FMN phosphoryl threonine" evidence="10">
    <location>
        <position position="179"/>
    </location>
</feature>
<keyword evidence="4 10" id="KW-0288">FMN</keyword>
<evidence type="ECO:0000313" key="12">
    <source>
        <dbReference type="Proteomes" id="UP000033684"/>
    </source>
</evidence>
<dbReference type="GO" id="GO:0055085">
    <property type="term" value="P:transmembrane transport"/>
    <property type="evidence" value="ECO:0007669"/>
    <property type="project" value="InterPro"/>
</dbReference>
<organism evidence="11 12">
    <name type="scientific">Methylocucumis oryzae</name>
    <dbReference type="NCBI Taxonomy" id="1632867"/>
    <lineage>
        <taxon>Bacteria</taxon>
        <taxon>Pseudomonadati</taxon>
        <taxon>Pseudomonadota</taxon>
        <taxon>Gammaproteobacteria</taxon>
        <taxon>Methylococcales</taxon>
        <taxon>Methylococcaceae</taxon>
        <taxon>Methylocucumis</taxon>
    </lineage>
</organism>
<feature type="transmembrane region" description="Helical" evidence="10">
    <location>
        <begin position="46"/>
        <end position="66"/>
    </location>
</feature>
<keyword evidence="10" id="KW-1003">Cell membrane</keyword>
<keyword evidence="7 10" id="KW-0249">Electron transport</keyword>
<feature type="transmembrane region" description="Helical" evidence="10">
    <location>
        <begin position="295"/>
        <end position="314"/>
    </location>
</feature>
<evidence type="ECO:0000256" key="5">
    <source>
        <dbReference type="ARBA" id="ARBA00022692"/>
    </source>
</evidence>
<feature type="transmembrane region" description="Helical" evidence="10">
    <location>
        <begin position="320"/>
        <end position="338"/>
    </location>
</feature>
<feature type="transmembrane region" description="Helical" evidence="10">
    <location>
        <begin position="263"/>
        <end position="283"/>
    </location>
</feature>
<gene>
    <name evidence="10" type="primary">rnfD</name>
    <name evidence="11" type="ORF">VZ94_10220</name>
</gene>
<comment type="caution">
    <text evidence="11">The sequence shown here is derived from an EMBL/GenBank/DDBJ whole genome shotgun (WGS) entry which is preliminary data.</text>
</comment>
<dbReference type="PANTHER" id="PTHR30578">
    <property type="entry name" value="ELECTRON TRANSPORT COMPLEX PROTEIN RNFD"/>
    <property type="match status" value="1"/>
</dbReference>
<dbReference type="HAMAP" id="MF_00462">
    <property type="entry name" value="RsxD_RnfD"/>
    <property type="match status" value="1"/>
</dbReference>
<dbReference type="EMBL" id="LAJX01000100">
    <property type="protein sequence ID" value="KJV06575.1"/>
    <property type="molecule type" value="Genomic_DNA"/>
</dbReference>
<keyword evidence="3 10" id="KW-0285">Flavoprotein</keyword>
<dbReference type="Pfam" id="PF03116">
    <property type="entry name" value="NQR2_RnfD_RnfE"/>
    <property type="match status" value="1"/>
</dbReference>
<reference evidence="11 12" key="2">
    <citation type="journal article" date="2016" name="Microb. Ecol.">
        <title>Genome Characteristics of a Novel Type I Methanotroph (Sn10-6) Isolated from a Flooded Indian Rice Field.</title>
        <authorList>
            <person name="Rahalkar M.C."/>
            <person name="Pandit P.S."/>
            <person name="Dhakephalkar P.K."/>
            <person name="Pore S."/>
            <person name="Arora P."/>
            <person name="Kapse N."/>
        </authorList>
    </citation>
    <scope>NUCLEOTIDE SEQUENCE [LARGE SCALE GENOMIC DNA]</scope>
    <source>
        <strain evidence="11 12">Sn10-6</strain>
    </source>
</reference>
<keyword evidence="9 10" id="KW-0472">Membrane</keyword>
<keyword evidence="8 10" id="KW-1133">Transmembrane helix</keyword>
<name>A0A0F3IIH5_9GAMM</name>
<protein>
    <recommendedName>
        <fullName evidence="10">Ion-translocating oxidoreductase complex subunit D</fullName>
        <ecNumber evidence="10">7.-.-.-</ecNumber>
    </recommendedName>
    <alternativeName>
        <fullName evidence="10">Rnf electron transport complex subunit D</fullName>
    </alternativeName>
</protein>
<keyword evidence="1 10" id="KW-0813">Transport</keyword>
<evidence type="ECO:0000256" key="4">
    <source>
        <dbReference type="ARBA" id="ARBA00022643"/>
    </source>
</evidence>
<dbReference type="InterPro" id="IPR004338">
    <property type="entry name" value="NqrB/RnfD"/>
</dbReference>
<dbReference type="InterPro" id="IPR011303">
    <property type="entry name" value="RnfD_bac"/>
</dbReference>
<proteinExistence type="inferred from homology"/>
<dbReference type="PATRIC" id="fig|1632867.3.peg.62"/>
<accession>A0A0F3IIH5</accession>
<evidence type="ECO:0000256" key="3">
    <source>
        <dbReference type="ARBA" id="ARBA00022630"/>
    </source>
</evidence>